<organism evidence="2 3">
    <name type="scientific">Mycoemilia scoparia</name>
    <dbReference type="NCBI Taxonomy" id="417184"/>
    <lineage>
        <taxon>Eukaryota</taxon>
        <taxon>Fungi</taxon>
        <taxon>Fungi incertae sedis</taxon>
        <taxon>Zoopagomycota</taxon>
        <taxon>Kickxellomycotina</taxon>
        <taxon>Kickxellomycetes</taxon>
        <taxon>Kickxellales</taxon>
        <taxon>Kickxellaceae</taxon>
        <taxon>Mycoemilia</taxon>
    </lineage>
</organism>
<reference evidence="2" key="1">
    <citation type="submission" date="2022-07" db="EMBL/GenBank/DDBJ databases">
        <title>Phylogenomic reconstructions and comparative analyses of Kickxellomycotina fungi.</title>
        <authorList>
            <person name="Reynolds N.K."/>
            <person name="Stajich J.E."/>
            <person name="Barry K."/>
            <person name="Grigoriev I.V."/>
            <person name="Crous P."/>
            <person name="Smith M.E."/>
        </authorList>
    </citation>
    <scope>NUCLEOTIDE SEQUENCE</scope>
    <source>
        <strain evidence="2">NBRC 100468</strain>
    </source>
</reference>
<keyword evidence="3" id="KW-1185">Reference proteome</keyword>
<comment type="caution">
    <text evidence="2">The sequence shown here is derived from an EMBL/GenBank/DDBJ whole genome shotgun (WGS) entry which is preliminary data.</text>
</comment>
<evidence type="ECO:0000313" key="2">
    <source>
        <dbReference type="EMBL" id="KAJ1918469.1"/>
    </source>
</evidence>
<evidence type="ECO:0000313" key="3">
    <source>
        <dbReference type="Proteomes" id="UP001150538"/>
    </source>
</evidence>
<keyword evidence="1" id="KW-0732">Signal</keyword>
<protein>
    <submittedName>
        <fullName evidence="2">Uncharacterized protein</fullName>
    </submittedName>
</protein>
<sequence>MKLFGLPTAAVSLLCLSSALASAETSKNYQVESKIIHEVELPGMIIPRYVTITPSLQVLGHATGDICGDEPTFSANTTARYHFVVTWFGGRVIKEYNCEIPKGKDQKKTCEIGINHQNPKRCGNLLKVIITSSSYEETPRYTINTGATGENGGHVKADVKVDLSANAKISLTDSGSINPTGQRCIRRRWDAIGNRKLRPVKLNKEFNIVDVTSDSSYC</sequence>
<dbReference type="Proteomes" id="UP001150538">
    <property type="component" value="Unassembled WGS sequence"/>
</dbReference>
<gene>
    <name evidence="2" type="ORF">H4219_002563</name>
</gene>
<feature type="signal peptide" evidence="1">
    <location>
        <begin position="1"/>
        <end position="23"/>
    </location>
</feature>
<dbReference type="AlphaFoldDB" id="A0A9W7ZX26"/>
<evidence type="ECO:0000256" key="1">
    <source>
        <dbReference type="SAM" id="SignalP"/>
    </source>
</evidence>
<dbReference type="EMBL" id="JANBPU010000044">
    <property type="protein sequence ID" value="KAJ1918469.1"/>
    <property type="molecule type" value="Genomic_DNA"/>
</dbReference>
<dbReference type="OrthoDB" id="73875at2759"/>
<proteinExistence type="predicted"/>
<accession>A0A9W7ZX26</accession>
<feature type="chain" id="PRO_5040811973" evidence="1">
    <location>
        <begin position="24"/>
        <end position="218"/>
    </location>
</feature>
<name>A0A9W7ZX26_9FUNG</name>